<gene>
    <name evidence="1" type="ORF">SAMN05216490_3788</name>
</gene>
<name>A0A1H2AXK1_MUCMA</name>
<keyword evidence="2" id="KW-1185">Reference proteome</keyword>
<evidence type="ECO:0000313" key="2">
    <source>
        <dbReference type="Proteomes" id="UP000199679"/>
    </source>
</evidence>
<dbReference type="Pfam" id="PF14114">
    <property type="entry name" value="DUF4286"/>
    <property type="match status" value="1"/>
</dbReference>
<reference evidence="1 2" key="1">
    <citation type="submission" date="2016-10" db="EMBL/GenBank/DDBJ databases">
        <authorList>
            <person name="de Groot N.N."/>
        </authorList>
    </citation>
    <scope>NUCLEOTIDE SEQUENCE [LARGE SCALE GENOMIC DNA]</scope>
    <source>
        <strain evidence="1 2">MP1X4</strain>
    </source>
</reference>
<dbReference type="AlphaFoldDB" id="A0A1H2AXK1"/>
<dbReference type="STRING" id="652787.SAMN05216490_3788"/>
<protein>
    <recommendedName>
        <fullName evidence="3">DUF4286 domain-containing protein</fullName>
    </recommendedName>
</protein>
<organism evidence="1 2">
    <name type="scientific">Mucilaginibacter mallensis</name>
    <dbReference type="NCBI Taxonomy" id="652787"/>
    <lineage>
        <taxon>Bacteria</taxon>
        <taxon>Pseudomonadati</taxon>
        <taxon>Bacteroidota</taxon>
        <taxon>Sphingobacteriia</taxon>
        <taxon>Sphingobacteriales</taxon>
        <taxon>Sphingobacteriaceae</taxon>
        <taxon>Mucilaginibacter</taxon>
    </lineage>
</organism>
<evidence type="ECO:0008006" key="3">
    <source>
        <dbReference type="Google" id="ProtNLM"/>
    </source>
</evidence>
<accession>A0A1H2AXK1</accession>
<dbReference type="RefSeq" id="WP_091376528.1">
    <property type="nucleotide sequence ID" value="NZ_LT629740.1"/>
</dbReference>
<dbReference type="EMBL" id="LT629740">
    <property type="protein sequence ID" value="SDT50725.1"/>
    <property type="molecule type" value="Genomic_DNA"/>
</dbReference>
<dbReference type="InterPro" id="IPR025563">
    <property type="entry name" value="DUF4286"/>
</dbReference>
<proteinExistence type="predicted"/>
<sequence length="100" mass="11781">MIIYNETIIVEETIYDEWLTWMKEVHIPAVMATGLFKSFQILKVIDSPNEGVTSCVQYYTEKLEHINTYFTEHLSGLNAVHQQRYENKFVIFNTLMESVD</sequence>
<dbReference type="OrthoDB" id="1121837at2"/>
<dbReference type="Proteomes" id="UP000199679">
    <property type="component" value="Chromosome I"/>
</dbReference>
<evidence type="ECO:0000313" key="1">
    <source>
        <dbReference type="EMBL" id="SDT50725.1"/>
    </source>
</evidence>